<feature type="compositionally biased region" description="Polar residues" evidence="1">
    <location>
        <begin position="70"/>
        <end position="79"/>
    </location>
</feature>
<dbReference type="EMBL" id="MG777473">
    <property type="protein sequence ID" value="AUW30785.1"/>
    <property type="molecule type" value="Genomic_DNA"/>
</dbReference>
<evidence type="ECO:0000256" key="1">
    <source>
        <dbReference type="SAM" id="MobiDB-lite"/>
    </source>
</evidence>
<feature type="compositionally biased region" description="Low complexity" evidence="1">
    <location>
        <begin position="80"/>
        <end position="94"/>
    </location>
</feature>
<dbReference type="AlphaFoldDB" id="A0A2K9YDK0"/>
<evidence type="ECO:0000313" key="2">
    <source>
        <dbReference type="EMBL" id="AUW30785.1"/>
    </source>
</evidence>
<sequence>MRMFQTVHNAQTNNASLKHNIITIENQKFEVESGLLTFVAGLLAQGHSSPITLTTAPVSTSITKRRTTKHQTATTSAKGTTKQATAHTPAQAPASGYTTTPSPSIAEMARILPCVSQDKPASTPQQWEGMPPPSTHTTGTTVWNESYVRYVERRDHSLENSKSEEQPSNCLCSGDTVMDFRI</sequence>
<feature type="region of interest" description="Disordered" evidence="1">
    <location>
        <begin position="118"/>
        <end position="140"/>
    </location>
</feature>
<proteinExistence type="predicted"/>
<name>A0A2K9YDK0_CLAUC</name>
<accession>A0A2K9YDK0</accession>
<reference evidence="2" key="1">
    <citation type="submission" date="2017-12" db="EMBL/GenBank/DDBJ databases">
        <title>Genome Sequencing Reveals a Rich Biosynthetic Potential.</title>
        <authorList>
            <person name="Bertrand R.L."/>
            <person name="Abdel-Hameed M.E."/>
            <person name="Sorensen J.L."/>
        </authorList>
    </citation>
    <scope>NUCLEOTIDE SEQUENCE</scope>
</reference>
<protein>
    <submittedName>
        <fullName evidence="2">Uncharacterized protein</fullName>
    </submittedName>
</protein>
<feature type="region of interest" description="Disordered" evidence="1">
    <location>
        <begin position="60"/>
        <end position="102"/>
    </location>
</feature>
<organism evidence="2">
    <name type="scientific">Cladonia uncialis subsp. uncialis</name>
    <dbReference type="NCBI Taxonomy" id="180999"/>
    <lineage>
        <taxon>Eukaryota</taxon>
        <taxon>Fungi</taxon>
        <taxon>Dikarya</taxon>
        <taxon>Ascomycota</taxon>
        <taxon>Pezizomycotina</taxon>
        <taxon>Lecanoromycetes</taxon>
        <taxon>OSLEUM clade</taxon>
        <taxon>Lecanoromycetidae</taxon>
        <taxon>Lecanorales</taxon>
        <taxon>Lecanorineae</taxon>
        <taxon>Cladoniaceae</taxon>
        <taxon>Cladonia</taxon>
    </lineage>
</organism>